<reference evidence="3" key="1">
    <citation type="submission" date="2023-03" db="EMBL/GenBank/DDBJ databases">
        <title>Multiphase analysis and comparison of six strains from genera Psychromarinibacter, Lutimaribacter, and Maritimibacter, including a novel species: Psychromarinibacter sediminicola sp. nov.</title>
        <authorList>
            <person name="Wang Y.-H."/>
            <person name="Ye M.-Q."/>
            <person name="Du Z.-J."/>
        </authorList>
    </citation>
    <scope>NUCLEOTIDE SEQUENCE</scope>
    <source>
        <strain evidence="3">C21-152</strain>
    </source>
</reference>
<dbReference type="InterPro" id="IPR028992">
    <property type="entry name" value="Hedgehog/Intein_dom"/>
</dbReference>
<dbReference type="Proteomes" id="UP001220964">
    <property type="component" value="Unassembled WGS sequence"/>
</dbReference>
<protein>
    <submittedName>
        <fullName evidence="3">Hint domain-containing protein</fullName>
    </submittedName>
</protein>
<sequence>MTYSLFGHWYWGGDSKGWCDSKGDPVSGSGVYEADINSADQVLIDNPGGSFDDKSIRTMQQNVDKDTNVYLDGTGHDAGEFVELKWDSKGDDVDTVTVDASHFEGDFCLSVHSIQTIDKLYMSNVVSFTGLDEHGNPITPVYSANNVFGGGETGDQNGGEFGDGSYELKETDGGSNPDYYEITYIDRNGETKTIQMNVHVDYGDTTNISIDYICFARGTLIEVEGGFKRVEELTPGDMVMTKDSGYQPLQWIASRKLGRADLARNPKIRPITIKAGALGENLPEADLTVSPQHRMLVKDWRCEALFGETEMLAPAKALVNDHTVTVDHAAEEVEYFHFMFEQHEIVYANGVESESFHPGDFGLSTLDQATLEELFQIFPHLEQDVDAFGAPARPVLRTFEAQAMMSA</sequence>
<gene>
    <name evidence="3" type="ORF">P1J78_08800</name>
</gene>
<accession>A0AAE3NUH7</accession>
<feature type="compositionally biased region" description="Gly residues" evidence="1">
    <location>
        <begin position="152"/>
        <end position="162"/>
    </location>
</feature>
<dbReference type="AlphaFoldDB" id="A0AAE3NUH7"/>
<dbReference type="EMBL" id="JARGYC010000018">
    <property type="protein sequence ID" value="MDF0600827.1"/>
    <property type="molecule type" value="Genomic_DNA"/>
</dbReference>
<feature type="region of interest" description="Disordered" evidence="1">
    <location>
        <begin position="152"/>
        <end position="172"/>
    </location>
</feature>
<dbReference type="Pfam" id="PF13403">
    <property type="entry name" value="Hint_2"/>
    <property type="match status" value="1"/>
</dbReference>
<dbReference type="InterPro" id="IPR036844">
    <property type="entry name" value="Hint_dom_sf"/>
</dbReference>
<evidence type="ECO:0000259" key="2">
    <source>
        <dbReference type="Pfam" id="PF13403"/>
    </source>
</evidence>
<dbReference type="Gene3D" id="2.170.16.10">
    <property type="entry name" value="Hedgehog/Intein (Hint) domain"/>
    <property type="match status" value="1"/>
</dbReference>
<comment type="caution">
    <text evidence="3">The sequence shown here is derived from an EMBL/GenBank/DDBJ whole genome shotgun (WGS) entry which is preliminary data.</text>
</comment>
<dbReference type="SUPFAM" id="SSF51294">
    <property type="entry name" value="Hedgehog/intein (Hint) domain"/>
    <property type="match status" value="1"/>
</dbReference>
<evidence type="ECO:0000313" key="3">
    <source>
        <dbReference type="EMBL" id="MDF0600827.1"/>
    </source>
</evidence>
<organism evidence="3 4">
    <name type="scientific">Psychromarinibacter sediminicola</name>
    <dbReference type="NCBI Taxonomy" id="3033385"/>
    <lineage>
        <taxon>Bacteria</taxon>
        <taxon>Pseudomonadati</taxon>
        <taxon>Pseudomonadota</taxon>
        <taxon>Alphaproteobacteria</taxon>
        <taxon>Rhodobacterales</taxon>
        <taxon>Paracoccaceae</taxon>
        <taxon>Psychromarinibacter</taxon>
    </lineage>
</organism>
<keyword evidence="4" id="KW-1185">Reference proteome</keyword>
<name>A0AAE3NUH7_9RHOB</name>
<proteinExistence type="predicted"/>
<evidence type="ECO:0000313" key="4">
    <source>
        <dbReference type="Proteomes" id="UP001220964"/>
    </source>
</evidence>
<feature type="domain" description="Hedgehog/Intein (Hint)" evidence="2">
    <location>
        <begin position="213"/>
        <end position="360"/>
    </location>
</feature>
<evidence type="ECO:0000256" key="1">
    <source>
        <dbReference type="SAM" id="MobiDB-lite"/>
    </source>
</evidence>
<dbReference type="RefSeq" id="WP_275566968.1">
    <property type="nucleotide sequence ID" value="NZ_JARGYC010000018.1"/>
</dbReference>